<organism evidence="10">
    <name type="scientific">Pyramimonas obovata</name>
    <dbReference type="NCBI Taxonomy" id="1411642"/>
    <lineage>
        <taxon>Eukaryota</taxon>
        <taxon>Viridiplantae</taxon>
        <taxon>Chlorophyta</taxon>
        <taxon>Pyramimonadophyceae</taxon>
        <taxon>Pyramimonadales</taxon>
        <taxon>Pyramimonadaceae</taxon>
        <taxon>Pyramimonas</taxon>
        <taxon>Pyramimonas incertae sedis</taxon>
    </lineage>
</organism>
<comment type="catalytic activity">
    <reaction evidence="8 9">
        <text>O-phospho-L-threonyl-[protein] + H2O = L-threonyl-[protein] + phosphate</text>
        <dbReference type="Rhea" id="RHEA:47004"/>
        <dbReference type="Rhea" id="RHEA-COMP:11060"/>
        <dbReference type="Rhea" id="RHEA-COMP:11605"/>
        <dbReference type="ChEBI" id="CHEBI:15377"/>
        <dbReference type="ChEBI" id="CHEBI:30013"/>
        <dbReference type="ChEBI" id="CHEBI:43474"/>
        <dbReference type="ChEBI" id="CHEBI:61977"/>
        <dbReference type="EC" id="3.1.3.16"/>
    </reaction>
</comment>
<keyword evidence="4 9" id="KW-0378">Hydrolase</keyword>
<evidence type="ECO:0000313" key="10">
    <source>
        <dbReference type="EMBL" id="CAD8657882.1"/>
    </source>
</evidence>
<comment type="function">
    <text evidence="9">Protein phosphatase that catalyzes the dephosphorylation of the C-terminal domain of RNA polymerase II. Plays a role in RNA processing and termination.</text>
</comment>
<keyword evidence="3 9" id="KW-0507">mRNA processing</keyword>
<dbReference type="EMBL" id="HBFA01009784">
    <property type="protein sequence ID" value="CAD8657882.1"/>
    <property type="molecule type" value="Transcribed_RNA"/>
</dbReference>
<sequence length="194" mass="22293">MGNMKKRFAMVCASNQNRSMEAHCMLKNNNFQVSSYGVGAHVKLPGPNQKSPNTYPFGTPYQYIYDDLKKKDEELYIRNGLLPMLERNITVKTAPERWQDNRDQFDVVLTFEESVFEKVVEDLQNRDQSTGASVLVVNLDVKDSPQEAALAAPLAMNICEMLEASEDWESEVDLVVDRFQQTYGRRPLYTICFY</sequence>
<dbReference type="Pfam" id="PF04722">
    <property type="entry name" value="Ssu72"/>
    <property type="match status" value="1"/>
</dbReference>
<proteinExistence type="inferred from homology"/>
<comment type="similarity">
    <text evidence="2 9">Belongs to the SSU72 phosphatase family.</text>
</comment>
<accession>A0A7S0QYP3</accession>
<protein>
    <recommendedName>
        <fullName evidence="9">RNA polymerase II subunit A C-terminal domain phosphatase SSU72</fullName>
        <shortName evidence="9">CTD phosphatase SSU72</shortName>
        <ecNumber evidence="9">3.1.3.16</ecNumber>
    </recommendedName>
</protein>
<dbReference type="PANTHER" id="PTHR20383">
    <property type="entry name" value="RNA POLYMERASE II SUBUNIT A C-TERMINAL DOMAIN PHOSPHATASE"/>
    <property type="match status" value="1"/>
</dbReference>
<dbReference type="GO" id="GO:0031124">
    <property type="term" value="P:mRNA 3'-end processing"/>
    <property type="evidence" value="ECO:0007669"/>
    <property type="project" value="UniProtKB-ARBA"/>
</dbReference>
<dbReference type="GO" id="GO:0008420">
    <property type="term" value="F:RNA polymerase II CTD heptapeptide repeat phosphatase activity"/>
    <property type="evidence" value="ECO:0007669"/>
    <property type="project" value="UniProtKB-ARBA"/>
</dbReference>
<gene>
    <name evidence="10" type="ORF">POBO1169_LOCUS5137</name>
</gene>
<evidence type="ECO:0000256" key="1">
    <source>
        <dbReference type="ARBA" id="ARBA00004123"/>
    </source>
</evidence>
<name>A0A7S0QYP3_9CHLO</name>
<comment type="catalytic activity">
    <reaction evidence="7 9">
        <text>O-phospho-L-seryl-[protein] + H2O = L-seryl-[protein] + phosphate</text>
        <dbReference type="Rhea" id="RHEA:20629"/>
        <dbReference type="Rhea" id="RHEA-COMP:9863"/>
        <dbReference type="Rhea" id="RHEA-COMP:11604"/>
        <dbReference type="ChEBI" id="CHEBI:15377"/>
        <dbReference type="ChEBI" id="CHEBI:29999"/>
        <dbReference type="ChEBI" id="CHEBI:43474"/>
        <dbReference type="ChEBI" id="CHEBI:83421"/>
        <dbReference type="EC" id="3.1.3.16"/>
    </reaction>
</comment>
<evidence type="ECO:0000256" key="8">
    <source>
        <dbReference type="ARBA" id="ARBA00048336"/>
    </source>
</evidence>
<dbReference type="InterPro" id="IPR006811">
    <property type="entry name" value="RNA_pol_II_suA"/>
</dbReference>
<reference evidence="10" key="1">
    <citation type="submission" date="2021-01" db="EMBL/GenBank/DDBJ databases">
        <authorList>
            <person name="Corre E."/>
            <person name="Pelletier E."/>
            <person name="Niang G."/>
            <person name="Scheremetjew M."/>
            <person name="Finn R."/>
            <person name="Kale V."/>
            <person name="Holt S."/>
            <person name="Cochrane G."/>
            <person name="Meng A."/>
            <person name="Brown T."/>
            <person name="Cohen L."/>
        </authorList>
    </citation>
    <scope>NUCLEOTIDE SEQUENCE</scope>
    <source>
        <strain evidence="10">CCMP722</strain>
    </source>
</reference>
<dbReference type="FunFam" id="3.40.50.2300:FF:000039">
    <property type="entry name" value="RNA polymerase II subunit A C-terminal domain phosphatase"/>
    <property type="match status" value="1"/>
</dbReference>
<evidence type="ECO:0000256" key="6">
    <source>
        <dbReference type="ARBA" id="ARBA00023242"/>
    </source>
</evidence>
<keyword evidence="6 9" id="KW-0539">Nucleus</keyword>
<evidence type="ECO:0000256" key="2">
    <source>
        <dbReference type="ARBA" id="ARBA00008978"/>
    </source>
</evidence>
<dbReference type="GO" id="GO:0005634">
    <property type="term" value="C:nucleus"/>
    <property type="evidence" value="ECO:0007669"/>
    <property type="project" value="UniProtKB-SubCell"/>
</dbReference>
<evidence type="ECO:0000256" key="9">
    <source>
        <dbReference type="RuleBase" id="RU369031"/>
    </source>
</evidence>
<evidence type="ECO:0000256" key="7">
    <source>
        <dbReference type="ARBA" id="ARBA00047761"/>
    </source>
</evidence>
<comment type="subcellular location">
    <subcellularLocation>
        <location evidence="1 9">Nucleus</location>
    </subcellularLocation>
</comment>
<dbReference type="EC" id="3.1.3.16" evidence="9"/>
<keyword evidence="5 9" id="KW-0904">Protein phosphatase</keyword>
<evidence type="ECO:0000256" key="4">
    <source>
        <dbReference type="ARBA" id="ARBA00022801"/>
    </source>
</evidence>
<dbReference type="Gene3D" id="3.40.50.2300">
    <property type="match status" value="2"/>
</dbReference>
<dbReference type="AlphaFoldDB" id="A0A7S0QYP3"/>
<evidence type="ECO:0000256" key="3">
    <source>
        <dbReference type="ARBA" id="ARBA00022664"/>
    </source>
</evidence>
<evidence type="ECO:0000256" key="5">
    <source>
        <dbReference type="ARBA" id="ARBA00022912"/>
    </source>
</evidence>